<dbReference type="Gene3D" id="2.60.120.560">
    <property type="entry name" value="Exo-inulinase, domain 1"/>
    <property type="match status" value="1"/>
</dbReference>
<name>A0A5C6D971_9BACT</name>
<evidence type="ECO:0000313" key="2">
    <source>
        <dbReference type="EMBL" id="TWU32247.1"/>
    </source>
</evidence>
<protein>
    <recommendedName>
        <fullName evidence="1">3-keto-alpha-glucoside-1,2-lyase/3-keto-2-hydroxy-glucal hydratase domain-containing protein</fullName>
    </recommendedName>
</protein>
<dbReference type="OrthoDB" id="262927at2"/>
<organism evidence="2 3">
    <name type="scientific">Novipirellula artificiosorum</name>
    <dbReference type="NCBI Taxonomy" id="2528016"/>
    <lineage>
        <taxon>Bacteria</taxon>
        <taxon>Pseudomonadati</taxon>
        <taxon>Planctomycetota</taxon>
        <taxon>Planctomycetia</taxon>
        <taxon>Pirellulales</taxon>
        <taxon>Pirellulaceae</taxon>
        <taxon>Novipirellula</taxon>
    </lineage>
</organism>
<dbReference type="Pfam" id="PF06439">
    <property type="entry name" value="3keto-disac_hyd"/>
    <property type="match status" value="1"/>
</dbReference>
<keyword evidence="3" id="KW-1185">Reference proteome</keyword>
<comment type="caution">
    <text evidence="2">The sequence shown here is derived from an EMBL/GenBank/DDBJ whole genome shotgun (WGS) entry which is preliminary data.</text>
</comment>
<accession>A0A5C6D971</accession>
<evidence type="ECO:0000259" key="1">
    <source>
        <dbReference type="Pfam" id="PF06439"/>
    </source>
</evidence>
<sequence length="238" mass="26861">MWNVSLFRLRLPAWPQHARWTTFVLLITLLTATSQAAEGQWQVLFDGTSLDGWKPSSDNTQFKLVDGVIVGSSSGQTQFLYTEKEYADFELEFEVKLHDLDFNSGVQIRTSLIRVNERGDERPSVHGPQVDLGKSPGRSGYIFNQGNGSWVTPVADLVRNSQMINGEWNKVRVLAAGRKIQTWINGEQVSDLTVPGEIHERYSQGVIALQAHGVKNPEEKTRHVSFRSIRVRRIESAK</sequence>
<dbReference type="GO" id="GO:0016787">
    <property type="term" value="F:hydrolase activity"/>
    <property type="evidence" value="ECO:0007669"/>
    <property type="project" value="InterPro"/>
</dbReference>
<feature type="domain" description="3-keto-alpha-glucoside-1,2-lyase/3-keto-2-hydroxy-glucal hydratase" evidence="1">
    <location>
        <begin position="40"/>
        <end position="232"/>
    </location>
</feature>
<dbReference type="RefSeq" id="WP_146530487.1">
    <property type="nucleotide sequence ID" value="NZ_SJPV01000013.1"/>
</dbReference>
<evidence type="ECO:0000313" key="3">
    <source>
        <dbReference type="Proteomes" id="UP000319143"/>
    </source>
</evidence>
<dbReference type="EMBL" id="SJPV01000013">
    <property type="protein sequence ID" value="TWU32247.1"/>
    <property type="molecule type" value="Genomic_DNA"/>
</dbReference>
<dbReference type="Proteomes" id="UP000319143">
    <property type="component" value="Unassembled WGS sequence"/>
</dbReference>
<dbReference type="InterPro" id="IPR010496">
    <property type="entry name" value="AL/BT2_dom"/>
</dbReference>
<reference evidence="2 3" key="1">
    <citation type="submission" date="2019-02" db="EMBL/GenBank/DDBJ databases">
        <title>Deep-cultivation of Planctomycetes and their phenomic and genomic characterization uncovers novel biology.</title>
        <authorList>
            <person name="Wiegand S."/>
            <person name="Jogler M."/>
            <person name="Boedeker C."/>
            <person name="Pinto D."/>
            <person name="Vollmers J."/>
            <person name="Rivas-Marin E."/>
            <person name="Kohn T."/>
            <person name="Peeters S.H."/>
            <person name="Heuer A."/>
            <person name="Rast P."/>
            <person name="Oberbeckmann S."/>
            <person name="Bunk B."/>
            <person name="Jeske O."/>
            <person name="Meyerdierks A."/>
            <person name="Storesund J.E."/>
            <person name="Kallscheuer N."/>
            <person name="Luecker S."/>
            <person name="Lage O.M."/>
            <person name="Pohl T."/>
            <person name="Merkel B.J."/>
            <person name="Hornburger P."/>
            <person name="Mueller R.-W."/>
            <person name="Bruemmer F."/>
            <person name="Labrenz M."/>
            <person name="Spormann A.M."/>
            <person name="Op Den Camp H."/>
            <person name="Overmann J."/>
            <person name="Amann R."/>
            <person name="Jetten M.S.M."/>
            <person name="Mascher T."/>
            <person name="Medema M.H."/>
            <person name="Devos D.P."/>
            <person name="Kaster A.-K."/>
            <person name="Ovreas L."/>
            <person name="Rohde M."/>
            <person name="Galperin M.Y."/>
            <person name="Jogler C."/>
        </authorList>
    </citation>
    <scope>NUCLEOTIDE SEQUENCE [LARGE SCALE GENOMIC DNA]</scope>
    <source>
        <strain evidence="2 3">Poly41</strain>
    </source>
</reference>
<proteinExistence type="predicted"/>
<gene>
    <name evidence="2" type="ORF">Poly41_57320</name>
</gene>
<dbReference type="AlphaFoldDB" id="A0A5C6D971"/>